<keyword evidence="2" id="KW-1185">Reference proteome</keyword>
<gene>
    <name evidence="1" type="ORF">EDB92DRAFT_1257612</name>
</gene>
<dbReference type="AlphaFoldDB" id="A0AAD4LCB7"/>
<proteinExistence type="predicted"/>
<dbReference type="EMBL" id="JAKELL010000054">
    <property type="protein sequence ID" value="KAH8986492.1"/>
    <property type="molecule type" value="Genomic_DNA"/>
</dbReference>
<reference evidence="1" key="1">
    <citation type="submission" date="2022-01" db="EMBL/GenBank/DDBJ databases">
        <title>Comparative genomics reveals a dynamic genome evolution in the ectomycorrhizal milk-cap (Lactarius) mushrooms.</title>
        <authorList>
            <consortium name="DOE Joint Genome Institute"/>
            <person name="Lebreton A."/>
            <person name="Tang N."/>
            <person name="Kuo A."/>
            <person name="LaButti K."/>
            <person name="Drula E."/>
            <person name="Barry K."/>
            <person name="Clum A."/>
            <person name="Lipzen A."/>
            <person name="Mousain D."/>
            <person name="Ng V."/>
            <person name="Wang R."/>
            <person name="Wang X."/>
            <person name="Dai Y."/>
            <person name="Henrissat B."/>
            <person name="Grigoriev I.V."/>
            <person name="Guerin-Laguette A."/>
            <person name="Yu F."/>
            <person name="Martin F.M."/>
        </authorList>
    </citation>
    <scope>NUCLEOTIDE SEQUENCE</scope>
    <source>
        <strain evidence="1">QP</strain>
    </source>
</reference>
<evidence type="ECO:0000313" key="1">
    <source>
        <dbReference type="EMBL" id="KAH8986492.1"/>
    </source>
</evidence>
<evidence type="ECO:0000313" key="2">
    <source>
        <dbReference type="Proteomes" id="UP001201163"/>
    </source>
</evidence>
<accession>A0AAD4LCB7</accession>
<sequence>MKLNEAALEAQALRSAWMRRWALGRTSLPSALAFRLRPSRATAPLPSSISSLPPLMRVGNHAFLMCGPVFGGETGSDGATQGPRALHSFAIGNFSPIGFTSVCVLHKELLREIHYKAPFSCTCQCTRLLSAPRFSHATPPREDHLDSTMMNVAGWLCSL</sequence>
<organism evidence="1 2">
    <name type="scientific">Lactarius akahatsu</name>
    <dbReference type="NCBI Taxonomy" id="416441"/>
    <lineage>
        <taxon>Eukaryota</taxon>
        <taxon>Fungi</taxon>
        <taxon>Dikarya</taxon>
        <taxon>Basidiomycota</taxon>
        <taxon>Agaricomycotina</taxon>
        <taxon>Agaricomycetes</taxon>
        <taxon>Russulales</taxon>
        <taxon>Russulaceae</taxon>
        <taxon>Lactarius</taxon>
    </lineage>
</organism>
<protein>
    <submittedName>
        <fullName evidence="1">Uncharacterized protein</fullName>
    </submittedName>
</protein>
<name>A0AAD4LCB7_9AGAM</name>
<comment type="caution">
    <text evidence="1">The sequence shown here is derived from an EMBL/GenBank/DDBJ whole genome shotgun (WGS) entry which is preliminary data.</text>
</comment>
<dbReference type="Proteomes" id="UP001201163">
    <property type="component" value="Unassembled WGS sequence"/>
</dbReference>